<reference evidence="1" key="1">
    <citation type="submission" date="2017-02" db="UniProtKB">
        <authorList>
            <consortium name="WormBaseParasite"/>
        </authorList>
    </citation>
    <scope>IDENTIFICATION</scope>
</reference>
<name>A0A0R3WHA6_TAEAS</name>
<evidence type="ECO:0000313" key="1">
    <source>
        <dbReference type="WBParaSite" id="TASK_0001024901-mRNA-1"/>
    </source>
</evidence>
<accession>A0A0R3WHA6</accession>
<dbReference type="AlphaFoldDB" id="A0A0R3WHA6"/>
<dbReference type="Gene3D" id="6.10.250.780">
    <property type="match status" value="1"/>
</dbReference>
<dbReference type="STRING" id="60517.A0A0R3WHA6"/>
<organism evidence="1">
    <name type="scientific">Taenia asiatica</name>
    <name type="common">Asian tapeworm</name>
    <dbReference type="NCBI Taxonomy" id="60517"/>
    <lineage>
        <taxon>Eukaryota</taxon>
        <taxon>Metazoa</taxon>
        <taxon>Spiralia</taxon>
        <taxon>Lophotrochozoa</taxon>
        <taxon>Platyhelminthes</taxon>
        <taxon>Cestoda</taxon>
        <taxon>Eucestoda</taxon>
        <taxon>Cyclophyllidea</taxon>
        <taxon>Taeniidae</taxon>
        <taxon>Taenia</taxon>
    </lineage>
</organism>
<sequence>LNEEIQRMTSGKKSNIIEHMFKVMENCSSRLEEEVRIRMDDLEKEKRKKEPLIYRLLPP</sequence>
<dbReference type="WBParaSite" id="TASK_0001024901-mRNA-1">
    <property type="protein sequence ID" value="TASK_0001024901-mRNA-1"/>
    <property type="gene ID" value="TASK_0001024901"/>
</dbReference>
<proteinExistence type="predicted"/>
<protein>
    <submittedName>
        <fullName evidence="1">RAB6-interacting golgin</fullName>
    </submittedName>
</protein>